<dbReference type="EMBL" id="BONY01000134">
    <property type="protein sequence ID" value="GIH11445.1"/>
    <property type="molecule type" value="Genomic_DNA"/>
</dbReference>
<proteinExistence type="predicted"/>
<evidence type="ECO:0000256" key="1">
    <source>
        <dbReference type="SAM" id="MobiDB-lite"/>
    </source>
</evidence>
<accession>A0A8J3QIF9</accession>
<dbReference type="AlphaFoldDB" id="A0A8J3QIF9"/>
<keyword evidence="3" id="KW-1185">Reference proteome</keyword>
<feature type="compositionally biased region" description="Gly residues" evidence="1">
    <location>
        <begin position="79"/>
        <end position="88"/>
    </location>
</feature>
<comment type="caution">
    <text evidence="2">The sequence shown here is derived from an EMBL/GenBank/DDBJ whole genome shotgun (WGS) entry which is preliminary data.</text>
</comment>
<reference evidence="2" key="1">
    <citation type="submission" date="2021-01" db="EMBL/GenBank/DDBJ databases">
        <title>Whole genome shotgun sequence of Rhizocola hellebori NBRC 109834.</title>
        <authorList>
            <person name="Komaki H."/>
            <person name="Tamura T."/>
        </authorList>
    </citation>
    <scope>NUCLEOTIDE SEQUENCE</scope>
    <source>
        <strain evidence="2">NBRC 109834</strain>
    </source>
</reference>
<name>A0A8J3QIF9_9ACTN</name>
<organism evidence="2 3">
    <name type="scientific">Rhizocola hellebori</name>
    <dbReference type="NCBI Taxonomy" id="1392758"/>
    <lineage>
        <taxon>Bacteria</taxon>
        <taxon>Bacillati</taxon>
        <taxon>Actinomycetota</taxon>
        <taxon>Actinomycetes</taxon>
        <taxon>Micromonosporales</taxon>
        <taxon>Micromonosporaceae</taxon>
        <taxon>Rhizocola</taxon>
    </lineage>
</organism>
<sequence>MFQRIDEVGDLPLQLRVIIVDSGVEHPDEDPLASGIGGHLAEIPHHVLPWIVGYLRARLRLAARLGVSRAGRGSYQHAGGEGRQSGKY</sequence>
<gene>
    <name evidence="2" type="ORF">Rhe02_95120</name>
</gene>
<protein>
    <submittedName>
        <fullName evidence="2">Uncharacterized protein</fullName>
    </submittedName>
</protein>
<evidence type="ECO:0000313" key="2">
    <source>
        <dbReference type="EMBL" id="GIH11445.1"/>
    </source>
</evidence>
<dbReference type="Proteomes" id="UP000612899">
    <property type="component" value="Unassembled WGS sequence"/>
</dbReference>
<evidence type="ECO:0000313" key="3">
    <source>
        <dbReference type="Proteomes" id="UP000612899"/>
    </source>
</evidence>
<feature type="region of interest" description="Disordered" evidence="1">
    <location>
        <begin position="68"/>
        <end position="88"/>
    </location>
</feature>